<evidence type="ECO:0000256" key="2">
    <source>
        <dbReference type="ARBA" id="ARBA00022837"/>
    </source>
</evidence>
<accession>A0A937W3T7</accession>
<evidence type="ECO:0000259" key="3">
    <source>
        <dbReference type="Pfam" id="PF05567"/>
    </source>
</evidence>
<dbReference type="Pfam" id="PF05567">
    <property type="entry name" value="T4P_PilY1"/>
    <property type="match status" value="1"/>
</dbReference>
<comment type="caution">
    <text evidence="4">The sequence shown here is derived from an EMBL/GenBank/DDBJ whole genome shotgun (WGS) entry which is preliminary data.</text>
</comment>
<dbReference type="AlphaFoldDB" id="A0A937W3T7"/>
<reference evidence="4" key="1">
    <citation type="submission" date="2019-03" db="EMBL/GenBank/DDBJ databases">
        <title>Lake Tanganyika Metagenome-Assembled Genomes (MAGs).</title>
        <authorList>
            <person name="Tran P."/>
        </authorList>
    </citation>
    <scope>NUCLEOTIDE SEQUENCE</scope>
    <source>
        <strain evidence="4">K_DeepCast_65m_m2_066</strain>
    </source>
</reference>
<gene>
    <name evidence="4" type="ORF">FJZ47_18045</name>
</gene>
<sequence length="992" mass="108490">MKHRDSDGDGRADCGFGSVPPGGQSLYGYAYGAELPRNNDLSPTDRLCNTADDAEWRFRNVNFNPLYFHPNTDYPPWPGMDAAGRPFQNMPVTAARDNPYDPTSRTLDLTRNTSAGDPNVVGDGFRYYTWQDGNGNGLFDDGEETVHFVKDASPDIQQKFANWFSYYCKREYVVKAAYGDLIARTAGVRIGLVTLHNNERSNPYSPSPNVTSINTSLRSIDAFPAAPNNRTNTDPAQGNRRVLLDALYSFHAEQATPLRAILRRVGEYLENANPGQRPLFPNDDAYLTADQGGACQQSFAIMMTDGLESGVSPQVGNTDNPSGPSGRTAFNGGPYADRFRNTLADVAMHYYQRDLRPDLPDTVPISPIDQARHQHMVTYTVTFSGFNGTLPNNPTPTTDGLTFWPNPFLRGRDQHKIDDLRHAAFNGRGAFFQANDASSLAEALRNALAGVAQRTASAASAVLNSGVRNTNSRVFQARFDSGNWSGQLLSIKIDPVTGVPSRNPADIVDSGALLDQLLRSNNFNTGVRNIFTYQPSTASGIPFQWAELDPEQQRLLNIVDTSSGTVDTNGRARVDYLRGSNIDEGRGHGFRVRTHRLGDIINSSPFFLGPPDSPDTIDPNFQTPGAQESYAQFRDDPRNRNRVNMILVGSNDGMLHIFNANNPLDPVTGRGDPNAGQELLAYVPNSVLKNTVDLTSPQYKHRYYVDGAPMAGDVFLSRKGWRTVAVGGLNSGGQGYFALDVTDPAAFQEDATNARDTVLWEFSDADDPDLGFSFNQASLVRMANGQWAAVFGSGYNNTEPDGHVSGTGRAVFFVVFLDGPDTGGRWVEGVNYIKIDTGVGDVANPNGLATPAVVDINGDFAADYLVAGDLRGNLWRVDVTSQNPNDWKQASNVSRLFVATSASGTPQPITTRPEVGKHPENLPGFVVYFGTGKYLEATDNQTTGAPTQTFYAIVSGTILAWGHESPIYDRLVRDAYRRLPLLQERRTSVWDS</sequence>
<protein>
    <recommendedName>
        <fullName evidence="3">PilY1 beta-propeller domain-containing protein</fullName>
    </recommendedName>
</protein>
<dbReference type="Proteomes" id="UP000712673">
    <property type="component" value="Unassembled WGS sequence"/>
</dbReference>
<name>A0A937W3T7_UNCTE</name>
<dbReference type="InterPro" id="IPR008707">
    <property type="entry name" value="B-propeller_PilY1"/>
</dbReference>
<dbReference type="Gene3D" id="3.40.50.410">
    <property type="entry name" value="von Willebrand factor, type A domain"/>
    <property type="match status" value="1"/>
</dbReference>
<keyword evidence="1" id="KW-0479">Metal-binding</keyword>
<proteinExistence type="predicted"/>
<evidence type="ECO:0000313" key="4">
    <source>
        <dbReference type="EMBL" id="MBM3225683.1"/>
    </source>
</evidence>
<evidence type="ECO:0000313" key="5">
    <source>
        <dbReference type="Proteomes" id="UP000712673"/>
    </source>
</evidence>
<organism evidence="4 5">
    <name type="scientific">Tectimicrobiota bacterium</name>
    <dbReference type="NCBI Taxonomy" id="2528274"/>
    <lineage>
        <taxon>Bacteria</taxon>
        <taxon>Pseudomonadati</taxon>
        <taxon>Nitrospinota/Tectimicrobiota group</taxon>
        <taxon>Candidatus Tectimicrobiota</taxon>
    </lineage>
</organism>
<feature type="domain" description="PilY1 beta-propeller" evidence="3">
    <location>
        <begin position="597"/>
        <end position="954"/>
    </location>
</feature>
<dbReference type="GO" id="GO:0046872">
    <property type="term" value="F:metal ion binding"/>
    <property type="evidence" value="ECO:0007669"/>
    <property type="project" value="UniProtKB-KW"/>
</dbReference>
<keyword evidence="2" id="KW-0106">Calcium</keyword>
<dbReference type="EMBL" id="VGLS01000651">
    <property type="protein sequence ID" value="MBM3225683.1"/>
    <property type="molecule type" value="Genomic_DNA"/>
</dbReference>
<dbReference type="InterPro" id="IPR036465">
    <property type="entry name" value="vWFA_dom_sf"/>
</dbReference>
<evidence type="ECO:0000256" key="1">
    <source>
        <dbReference type="ARBA" id="ARBA00022723"/>
    </source>
</evidence>
<feature type="non-terminal residue" evidence="4">
    <location>
        <position position="992"/>
    </location>
</feature>